<evidence type="ECO:0000256" key="3">
    <source>
        <dbReference type="ARBA" id="ARBA00022679"/>
    </source>
</evidence>
<evidence type="ECO:0000256" key="11">
    <source>
        <dbReference type="SAM" id="MobiDB-lite"/>
    </source>
</evidence>
<evidence type="ECO:0000256" key="9">
    <source>
        <dbReference type="ARBA" id="ARBA00023160"/>
    </source>
</evidence>
<dbReference type="GO" id="GO:0009922">
    <property type="term" value="F:fatty acid elongase activity"/>
    <property type="evidence" value="ECO:0007669"/>
    <property type="project" value="InterPro"/>
</dbReference>
<feature type="region of interest" description="Disordered" evidence="11">
    <location>
        <begin position="606"/>
        <end position="704"/>
    </location>
</feature>
<dbReference type="OMA" id="WNQGLAY"/>
<dbReference type="EMBL" id="CDMC01000007">
    <property type="protein sequence ID" value="CEN62583.1"/>
    <property type="molecule type" value="Genomic_DNA"/>
</dbReference>
<dbReference type="PANTHER" id="PTHR11157:SF169">
    <property type="entry name" value="ELONGATION OF FATTY ACIDS PROTEIN"/>
    <property type="match status" value="1"/>
</dbReference>
<evidence type="ECO:0000256" key="7">
    <source>
        <dbReference type="ARBA" id="ARBA00023098"/>
    </source>
</evidence>
<evidence type="ECO:0000256" key="1">
    <source>
        <dbReference type="ARBA" id="ARBA00004141"/>
    </source>
</evidence>
<evidence type="ECO:0000256" key="2">
    <source>
        <dbReference type="ARBA" id="ARBA00022516"/>
    </source>
</evidence>
<keyword evidence="5 10" id="KW-0276">Fatty acid metabolism</keyword>
<dbReference type="InterPro" id="IPR002076">
    <property type="entry name" value="ELO_fam"/>
</dbReference>
<keyword evidence="4 10" id="KW-0812">Transmembrane</keyword>
<feature type="compositionally biased region" description="Polar residues" evidence="11">
    <location>
        <begin position="683"/>
        <end position="704"/>
    </location>
</feature>
<dbReference type="Pfam" id="PF01151">
    <property type="entry name" value="ELO"/>
    <property type="match status" value="1"/>
</dbReference>
<feature type="transmembrane region" description="Helical" evidence="10">
    <location>
        <begin position="551"/>
        <end position="572"/>
    </location>
</feature>
<accession>A0A0U5GUM3</accession>
<organism evidence="12 13">
    <name type="scientific">Aspergillus calidoustus</name>
    <dbReference type="NCBI Taxonomy" id="454130"/>
    <lineage>
        <taxon>Eukaryota</taxon>
        <taxon>Fungi</taxon>
        <taxon>Dikarya</taxon>
        <taxon>Ascomycota</taxon>
        <taxon>Pezizomycotina</taxon>
        <taxon>Eurotiomycetes</taxon>
        <taxon>Eurotiomycetidae</taxon>
        <taxon>Eurotiales</taxon>
        <taxon>Aspergillaceae</taxon>
        <taxon>Aspergillus</taxon>
        <taxon>Aspergillus subgen. Nidulantes</taxon>
    </lineage>
</organism>
<feature type="transmembrane region" description="Helical" evidence="10">
    <location>
        <begin position="456"/>
        <end position="476"/>
    </location>
</feature>
<evidence type="ECO:0000256" key="5">
    <source>
        <dbReference type="ARBA" id="ARBA00022832"/>
    </source>
</evidence>
<evidence type="ECO:0000313" key="12">
    <source>
        <dbReference type="EMBL" id="CEN62583.1"/>
    </source>
</evidence>
<dbReference type="AlphaFoldDB" id="A0A0U5GUM3"/>
<reference evidence="13" key="1">
    <citation type="journal article" date="2016" name="Genome Announc.">
        <title>Draft genome sequences of fungus Aspergillus calidoustus.</title>
        <authorList>
            <person name="Horn F."/>
            <person name="Linde J."/>
            <person name="Mattern D.J."/>
            <person name="Walther G."/>
            <person name="Guthke R."/>
            <person name="Scherlach K."/>
            <person name="Martin K."/>
            <person name="Brakhage A.A."/>
            <person name="Petzke L."/>
            <person name="Valiante V."/>
        </authorList>
    </citation>
    <scope>NUCLEOTIDE SEQUENCE [LARGE SCALE GENOMIC DNA]</scope>
    <source>
        <strain evidence="13">SF006504</strain>
    </source>
</reference>
<feature type="compositionally biased region" description="Basic and acidic residues" evidence="11">
    <location>
        <begin position="623"/>
        <end position="633"/>
    </location>
</feature>
<protein>
    <recommendedName>
        <fullName evidence="10">Elongation of fatty acids protein</fullName>
        <ecNumber evidence="10">2.3.1.-</ecNumber>
    </recommendedName>
</protein>
<keyword evidence="8 10" id="KW-0472">Membrane</keyword>
<dbReference type="GO" id="GO:0034626">
    <property type="term" value="P:fatty acid elongation, polyunsaturated fatty acid"/>
    <property type="evidence" value="ECO:0007669"/>
    <property type="project" value="TreeGrafter"/>
</dbReference>
<dbReference type="GO" id="GO:0019367">
    <property type="term" value="P:fatty acid elongation, saturated fatty acid"/>
    <property type="evidence" value="ECO:0007669"/>
    <property type="project" value="TreeGrafter"/>
</dbReference>
<evidence type="ECO:0000256" key="8">
    <source>
        <dbReference type="ARBA" id="ARBA00023136"/>
    </source>
</evidence>
<dbReference type="Proteomes" id="UP000054771">
    <property type="component" value="Unassembled WGS sequence"/>
</dbReference>
<evidence type="ECO:0000256" key="6">
    <source>
        <dbReference type="ARBA" id="ARBA00022989"/>
    </source>
</evidence>
<keyword evidence="3 10" id="KW-0808">Transferase</keyword>
<evidence type="ECO:0000256" key="4">
    <source>
        <dbReference type="ARBA" id="ARBA00022692"/>
    </source>
</evidence>
<dbReference type="STRING" id="454130.A0A0U5GUM3"/>
<dbReference type="GO" id="GO:0034625">
    <property type="term" value="P:fatty acid elongation, monounsaturated fatty acid"/>
    <property type="evidence" value="ECO:0007669"/>
    <property type="project" value="TreeGrafter"/>
</dbReference>
<dbReference type="EC" id="2.3.1.-" evidence="10"/>
<proteinExistence type="inferred from homology"/>
<feature type="transmembrane region" description="Helical" evidence="10">
    <location>
        <begin position="230"/>
        <end position="248"/>
    </location>
</feature>
<feature type="transmembrane region" description="Helical" evidence="10">
    <location>
        <begin position="152"/>
        <end position="172"/>
    </location>
</feature>
<feature type="transmembrane region" description="Helical" evidence="10">
    <location>
        <begin position="416"/>
        <end position="436"/>
    </location>
</feature>
<dbReference type="GO" id="GO:0005789">
    <property type="term" value="C:endoplasmic reticulum membrane"/>
    <property type="evidence" value="ECO:0007669"/>
    <property type="project" value="TreeGrafter"/>
</dbReference>
<keyword evidence="9 10" id="KW-0275">Fatty acid biosynthesis</keyword>
<keyword evidence="7 10" id="KW-0443">Lipid metabolism</keyword>
<dbReference type="PANTHER" id="PTHR11157">
    <property type="entry name" value="FATTY ACID ACYL TRANSFERASE-RELATED"/>
    <property type="match status" value="1"/>
</dbReference>
<gene>
    <name evidence="12" type="ORF">ASPCAL09216</name>
</gene>
<comment type="catalytic activity">
    <reaction evidence="10">
        <text>an acyl-CoA + malonyl-CoA + H(+) = a 3-oxoacyl-CoA + CO2 + CoA</text>
        <dbReference type="Rhea" id="RHEA:50252"/>
        <dbReference type="ChEBI" id="CHEBI:15378"/>
        <dbReference type="ChEBI" id="CHEBI:16526"/>
        <dbReference type="ChEBI" id="CHEBI:57287"/>
        <dbReference type="ChEBI" id="CHEBI:57384"/>
        <dbReference type="ChEBI" id="CHEBI:58342"/>
        <dbReference type="ChEBI" id="CHEBI:90726"/>
    </reaction>
    <physiologicalReaction direction="left-to-right" evidence="10">
        <dbReference type="Rhea" id="RHEA:50253"/>
    </physiologicalReaction>
</comment>
<comment type="similarity">
    <text evidence="10">Belongs to the ELO family.</text>
</comment>
<feature type="compositionally biased region" description="Polar residues" evidence="11">
    <location>
        <begin position="634"/>
        <end position="651"/>
    </location>
</feature>
<evidence type="ECO:0000256" key="10">
    <source>
        <dbReference type="RuleBase" id="RU361115"/>
    </source>
</evidence>
<name>A0A0U5GUM3_ASPCI</name>
<evidence type="ECO:0000313" key="13">
    <source>
        <dbReference type="Proteomes" id="UP000054771"/>
    </source>
</evidence>
<keyword evidence="2 10" id="KW-0444">Lipid biosynthesis</keyword>
<sequence length="704" mass="76616">MKKSNPLRGGMILGCFRKCPVGKCSSRASGSEDSQHSQDSQAGLRIDSALLGPRSQCCIQILSQQNAIEAPPQNQSQRVTVIRIISSTSLQALVAVLNIGNPVSNCFLGEGCTEEVALGPWAFFHLLVSGFLPRRTIPGTFLFPSLLLREGVFFFLSYLSQILSICAMYDLALDTGSGPAVVRLGLPPASLLKFPPDELPLTVPAPQLDEPTWYQPFNIPANLYNKVLDVRVPITIASVYAVTVVVLNRVNKSRGYKPYAFAHSRAFKLFVILHNVFLAIYSMWTFAGMVRAFRNTWPAWEDNGLVGVVDALCKCNGPRGYGNAAIYDSTVNQWSIQNPEYRLAEGGVPDPSDVGRLWNEGLAFLGWIFYLSKFYEVLDTAIILAKGKKSSTLQTYHHAGAMMCMWAGIRYVAPPIWIFTLVNSGIHALMYTYYTLTALHVRVPTIVKRSLTSMQITQFIIGSSMAASYLFVNYTLPPVRSIPTTPAAAATATATAATGLSWLKQVAFRAAGAEGIAENVGHVGETLLGAPREVVRPGPMVTCIDTSGQGFAIWLNVAYLLPLTYLFARFFVRSYLYRKEPAQATHIHAAEKAGLDALKGVSREIQKAAEMSGETSETTEDEAAGKEAKRNRESMQTTAENSPIRTRSSAAKKSRAVEGESDKGFATVPAGKGAKMTTKEETPSLSNTAEVKTSNPYSVLGSTD</sequence>
<keyword evidence="13" id="KW-1185">Reference proteome</keyword>
<comment type="subcellular location">
    <subcellularLocation>
        <location evidence="1">Membrane</location>
        <topology evidence="1">Multi-pass membrane protein</topology>
    </subcellularLocation>
</comment>
<feature type="transmembrane region" description="Helical" evidence="10">
    <location>
        <begin position="269"/>
        <end position="290"/>
    </location>
</feature>
<dbReference type="OrthoDB" id="10259681at2759"/>
<keyword evidence="6 10" id="KW-1133">Transmembrane helix</keyword>
<dbReference type="GO" id="GO:0030148">
    <property type="term" value="P:sphingolipid biosynthetic process"/>
    <property type="evidence" value="ECO:0007669"/>
    <property type="project" value="TreeGrafter"/>
</dbReference>
<dbReference type="GO" id="GO:0042761">
    <property type="term" value="P:very long-chain fatty acid biosynthetic process"/>
    <property type="evidence" value="ECO:0007669"/>
    <property type="project" value="TreeGrafter"/>
</dbReference>